<name>A0A6H0XK43_9PEZI</name>
<evidence type="ECO:0000313" key="4">
    <source>
        <dbReference type="Proteomes" id="UP000503462"/>
    </source>
</evidence>
<accession>A0A6H0XK43</accession>
<dbReference type="AlphaFoldDB" id="A0A6H0XK43"/>
<dbReference type="CDD" id="cd13299">
    <property type="entry name" value="PH2_PH_fungal"/>
    <property type="match status" value="1"/>
</dbReference>
<feature type="compositionally biased region" description="Polar residues" evidence="1">
    <location>
        <begin position="255"/>
        <end position="266"/>
    </location>
</feature>
<gene>
    <name evidence="3" type="ORF">AMS68_000609</name>
</gene>
<dbReference type="InterPro" id="IPR001849">
    <property type="entry name" value="PH_domain"/>
</dbReference>
<sequence>MAQVAPALAPTQPRDIPQSQVVRQRQHLQQINLNTIIPGITSQNSFESDRVVKSGRVLKRTRKTKSWKPTFIVLRPKLLNMYRDESESRLRNQIKLNEVTAVARQKDPKRKEKHVFGIFTPSRNYHFEALSDHDAQDWIEHIRQEARIYEAEEEMLLTSPGGARSAYQGFERTIDSGIQPIDEQVISGYSSSDIDALPAPMHTSSFPKARSRGQSTLSARQPSYLEYSGTEGRGSYSDLSEAAGPAARLSALSLSHTDGRPSTSSALGPPNSVYGSAPARPSMGARNASQLSVLGYGADPRVSMQREQDPERIVFQGWILLLKSKRGVRQWKKIWMVLRPKGLSLYKNEEEYRAVLILPFAEILEAVEIDPLSKSKNQCMELICEERNYRFCARDEETLTKWLGSFKSLLSKRRAAEKDAAGQ</sequence>
<dbReference type="Pfam" id="PF00169">
    <property type="entry name" value="PH"/>
    <property type="match status" value="2"/>
</dbReference>
<dbReference type="Gene3D" id="2.30.29.30">
    <property type="entry name" value="Pleckstrin-homology domain (PH domain)/Phosphotyrosine-binding domain (PTB)"/>
    <property type="match status" value="2"/>
</dbReference>
<feature type="domain" description="PH" evidence="2">
    <location>
        <begin position="312"/>
        <end position="411"/>
    </location>
</feature>
<dbReference type="OrthoDB" id="2157866at2759"/>
<dbReference type="PANTHER" id="PTHR14336">
    <property type="entry name" value="TANDEM PH DOMAIN CONTAINING PROTEIN"/>
    <property type="match status" value="1"/>
</dbReference>
<evidence type="ECO:0000259" key="2">
    <source>
        <dbReference type="PROSITE" id="PS50003"/>
    </source>
</evidence>
<dbReference type="PANTHER" id="PTHR14336:SF8">
    <property type="entry name" value="PROTEIN OPY1"/>
    <property type="match status" value="1"/>
</dbReference>
<feature type="region of interest" description="Disordered" evidence="1">
    <location>
        <begin position="255"/>
        <end position="284"/>
    </location>
</feature>
<keyword evidence="4" id="KW-1185">Reference proteome</keyword>
<dbReference type="SMART" id="SM00233">
    <property type="entry name" value="PH"/>
    <property type="match status" value="2"/>
</dbReference>
<protein>
    <recommendedName>
        <fullName evidence="2">PH domain-containing protein</fullName>
    </recommendedName>
</protein>
<dbReference type="CDD" id="cd13298">
    <property type="entry name" value="PH1_PH_fungal"/>
    <property type="match status" value="1"/>
</dbReference>
<dbReference type="SUPFAM" id="SSF50729">
    <property type="entry name" value="PH domain-like"/>
    <property type="match status" value="2"/>
</dbReference>
<dbReference type="InterPro" id="IPR011993">
    <property type="entry name" value="PH-like_dom_sf"/>
</dbReference>
<evidence type="ECO:0000313" key="3">
    <source>
        <dbReference type="EMBL" id="QIW95091.1"/>
    </source>
</evidence>
<feature type="domain" description="PH" evidence="2">
    <location>
        <begin position="50"/>
        <end position="147"/>
    </location>
</feature>
<dbReference type="PROSITE" id="PS50003">
    <property type="entry name" value="PH_DOMAIN"/>
    <property type="match status" value="2"/>
</dbReference>
<dbReference type="Proteomes" id="UP000503462">
    <property type="component" value="Chromosome 1"/>
</dbReference>
<feature type="region of interest" description="Disordered" evidence="1">
    <location>
        <begin position="193"/>
        <end position="240"/>
    </location>
</feature>
<proteinExistence type="predicted"/>
<dbReference type="InterPro" id="IPR051707">
    <property type="entry name" value="PI-Interact_SigTrans_Reg"/>
</dbReference>
<evidence type="ECO:0000256" key="1">
    <source>
        <dbReference type="SAM" id="MobiDB-lite"/>
    </source>
</evidence>
<feature type="compositionally biased region" description="Polar residues" evidence="1">
    <location>
        <begin position="202"/>
        <end position="221"/>
    </location>
</feature>
<reference evidence="3 4" key="1">
    <citation type="journal article" date="2016" name="Sci. Rep.">
        <title>Peltaster fructicola genome reveals evolution from an invasive phytopathogen to an ectophytic parasite.</title>
        <authorList>
            <person name="Xu C."/>
            <person name="Chen H."/>
            <person name="Gleason M.L."/>
            <person name="Xu J.R."/>
            <person name="Liu H."/>
            <person name="Zhang R."/>
            <person name="Sun G."/>
        </authorList>
    </citation>
    <scope>NUCLEOTIDE SEQUENCE [LARGE SCALE GENOMIC DNA]</scope>
    <source>
        <strain evidence="3 4">LNHT1506</strain>
    </source>
</reference>
<organism evidence="3 4">
    <name type="scientific">Peltaster fructicola</name>
    <dbReference type="NCBI Taxonomy" id="286661"/>
    <lineage>
        <taxon>Eukaryota</taxon>
        <taxon>Fungi</taxon>
        <taxon>Dikarya</taxon>
        <taxon>Ascomycota</taxon>
        <taxon>Pezizomycotina</taxon>
        <taxon>Dothideomycetes</taxon>
        <taxon>Dothideomycetes incertae sedis</taxon>
        <taxon>Peltaster</taxon>
    </lineage>
</organism>
<dbReference type="EMBL" id="CP051139">
    <property type="protein sequence ID" value="QIW95091.1"/>
    <property type="molecule type" value="Genomic_DNA"/>
</dbReference>